<dbReference type="RefSeq" id="WP_102180630.1">
    <property type="nucleotide sequence ID" value="NZ_NMQE01000119.1"/>
</dbReference>
<accession>A0A2N6LLL8</accession>
<proteinExistence type="predicted"/>
<protein>
    <submittedName>
        <fullName evidence="2">Prepilin-type cleavage/methylation domain-containing protein</fullName>
    </submittedName>
</protein>
<sequence length="178" mass="19909">MHNSFLKNHSSSGFTLLENLIIVIVIGILGAIALPSWLAFVDIQRLNAAQGEVYEAMRQAQREAKREKLTWQVSFKEQNSIVQWAVHRASVNAANATWNNLNANIRLDNETTLQQANGVRQIQFDYEGNVNKPPLGRITLSSKYGGKAKRCVIVSTILGAIRIAKEHARADENGKYCY</sequence>
<dbReference type="InterPro" id="IPR012902">
    <property type="entry name" value="N_methyl_site"/>
</dbReference>
<gene>
    <name evidence="2" type="ORF">CEN46_04615</name>
</gene>
<dbReference type="Gene3D" id="3.30.700.10">
    <property type="entry name" value="Glycoprotein, Type 4 Pilin"/>
    <property type="match status" value="1"/>
</dbReference>
<feature type="transmembrane region" description="Helical" evidence="1">
    <location>
        <begin position="20"/>
        <end position="40"/>
    </location>
</feature>
<name>A0A2N6LLL8_9CYAN</name>
<dbReference type="EMBL" id="NMQE01000119">
    <property type="protein sequence ID" value="PMB25957.1"/>
    <property type="molecule type" value="Genomic_DNA"/>
</dbReference>
<dbReference type="AlphaFoldDB" id="A0A2N6LLL8"/>
<keyword evidence="1" id="KW-1133">Transmembrane helix</keyword>
<organism evidence="2 3">
    <name type="scientific">Fischerella thermalis CCMEE 5318</name>
    <dbReference type="NCBI Taxonomy" id="2019666"/>
    <lineage>
        <taxon>Bacteria</taxon>
        <taxon>Bacillati</taxon>
        <taxon>Cyanobacteriota</taxon>
        <taxon>Cyanophyceae</taxon>
        <taxon>Nostocales</taxon>
        <taxon>Hapalosiphonaceae</taxon>
        <taxon>Fischerella</taxon>
    </lineage>
</organism>
<dbReference type="SUPFAM" id="SSF54523">
    <property type="entry name" value="Pili subunits"/>
    <property type="match status" value="1"/>
</dbReference>
<reference evidence="2 3" key="1">
    <citation type="submission" date="2017-07" db="EMBL/GenBank/DDBJ databases">
        <title>Genomes of Fischerella (Mastigocladus) sp. strains.</title>
        <authorList>
            <person name="Miller S.R."/>
        </authorList>
    </citation>
    <scope>NUCLEOTIDE SEQUENCE [LARGE SCALE GENOMIC DNA]</scope>
    <source>
        <strain evidence="2 3">CCMEE 5318</strain>
    </source>
</reference>
<dbReference type="Proteomes" id="UP000235081">
    <property type="component" value="Unassembled WGS sequence"/>
</dbReference>
<dbReference type="Pfam" id="PF07963">
    <property type="entry name" value="N_methyl"/>
    <property type="match status" value="1"/>
</dbReference>
<evidence type="ECO:0000313" key="3">
    <source>
        <dbReference type="Proteomes" id="UP000235081"/>
    </source>
</evidence>
<evidence type="ECO:0000256" key="1">
    <source>
        <dbReference type="SAM" id="Phobius"/>
    </source>
</evidence>
<keyword evidence="1" id="KW-0472">Membrane</keyword>
<evidence type="ECO:0000313" key="2">
    <source>
        <dbReference type="EMBL" id="PMB25957.1"/>
    </source>
</evidence>
<dbReference type="InterPro" id="IPR045584">
    <property type="entry name" value="Pilin-like"/>
</dbReference>
<keyword evidence="1" id="KW-0812">Transmembrane</keyword>
<comment type="caution">
    <text evidence="2">The sequence shown here is derived from an EMBL/GenBank/DDBJ whole genome shotgun (WGS) entry which is preliminary data.</text>
</comment>